<dbReference type="InterPro" id="IPR019587">
    <property type="entry name" value="Polyketide_cyclase/dehydratase"/>
</dbReference>
<dbReference type="PANTHER" id="PTHR39332">
    <property type="entry name" value="BLL4707 PROTEIN"/>
    <property type="match status" value="1"/>
</dbReference>
<organism evidence="1 2">
    <name type="scientific">Pelagibius litoralis</name>
    <dbReference type="NCBI Taxonomy" id="374515"/>
    <lineage>
        <taxon>Bacteria</taxon>
        <taxon>Pseudomonadati</taxon>
        <taxon>Pseudomonadota</taxon>
        <taxon>Alphaproteobacteria</taxon>
        <taxon>Rhodospirillales</taxon>
        <taxon>Rhodovibrionaceae</taxon>
        <taxon>Pelagibius</taxon>
    </lineage>
</organism>
<protein>
    <submittedName>
        <fullName evidence="1">SRPBCC family protein</fullName>
    </submittedName>
</protein>
<evidence type="ECO:0000313" key="2">
    <source>
        <dbReference type="Proteomes" id="UP000761264"/>
    </source>
</evidence>
<dbReference type="AlphaFoldDB" id="A0A967C226"/>
<accession>A0A967C226</accession>
<comment type="caution">
    <text evidence="1">The sequence shown here is derived from an EMBL/GenBank/DDBJ whole genome shotgun (WGS) entry which is preliminary data.</text>
</comment>
<sequence>MPKVSSTTDLPVPAQAVWSMIGNFNGLPDWHPAVQKSESKQEGDTTVRTLSLMGGGTIEEKLEQVDDKERLYTYSILSSPLPVANYTATLRVRESDSGGCTVVWSSEFEASGATENIAVEQISQIYEAGFENLKRMFGG</sequence>
<dbReference type="CDD" id="cd07821">
    <property type="entry name" value="PYR_PYL_RCAR_like"/>
    <property type="match status" value="1"/>
</dbReference>
<evidence type="ECO:0000313" key="1">
    <source>
        <dbReference type="EMBL" id="NIA68566.1"/>
    </source>
</evidence>
<dbReference type="Proteomes" id="UP000761264">
    <property type="component" value="Unassembled WGS sequence"/>
</dbReference>
<name>A0A967C226_9PROT</name>
<proteinExistence type="predicted"/>
<dbReference type="PANTHER" id="PTHR39332:SF7">
    <property type="entry name" value="SRPBCC FAMILY PROTEIN"/>
    <property type="match status" value="1"/>
</dbReference>
<reference evidence="1" key="1">
    <citation type="submission" date="2020-03" db="EMBL/GenBank/DDBJ databases">
        <title>Genome of Pelagibius litoralis DSM 21314T.</title>
        <authorList>
            <person name="Wang G."/>
        </authorList>
    </citation>
    <scope>NUCLEOTIDE SEQUENCE</scope>
    <source>
        <strain evidence="1">DSM 21314</strain>
    </source>
</reference>
<dbReference type="SUPFAM" id="SSF55961">
    <property type="entry name" value="Bet v1-like"/>
    <property type="match status" value="1"/>
</dbReference>
<gene>
    <name evidence="1" type="ORF">HBA54_08175</name>
</gene>
<dbReference type="Pfam" id="PF10604">
    <property type="entry name" value="Polyketide_cyc2"/>
    <property type="match status" value="1"/>
</dbReference>
<keyword evidence="2" id="KW-1185">Reference proteome</keyword>
<dbReference type="RefSeq" id="WP_167223297.1">
    <property type="nucleotide sequence ID" value="NZ_JAAQPH010000005.1"/>
</dbReference>
<dbReference type="Gene3D" id="3.30.530.20">
    <property type="match status" value="1"/>
</dbReference>
<dbReference type="EMBL" id="JAAQPH010000005">
    <property type="protein sequence ID" value="NIA68566.1"/>
    <property type="molecule type" value="Genomic_DNA"/>
</dbReference>
<dbReference type="InterPro" id="IPR023393">
    <property type="entry name" value="START-like_dom_sf"/>
</dbReference>